<protein>
    <submittedName>
        <fullName evidence="9">Cytochrome c family protein</fullName>
    </submittedName>
</protein>
<comment type="caution">
    <text evidence="9">The sequence shown here is derived from an EMBL/GenBank/DDBJ whole genome shotgun (WGS) entry which is preliminary data.</text>
</comment>
<dbReference type="InterPro" id="IPR036909">
    <property type="entry name" value="Cyt_c-like_dom_sf"/>
</dbReference>
<dbReference type="AlphaFoldDB" id="A0A547QA11"/>
<gene>
    <name evidence="9" type="ORF">FEV53_01325</name>
</gene>
<feature type="domain" description="Cytochrome c" evidence="8">
    <location>
        <begin position="22"/>
        <end position="125"/>
    </location>
</feature>
<keyword evidence="2 6" id="KW-0349">Heme</keyword>
<dbReference type="GO" id="GO:0046872">
    <property type="term" value="F:metal ion binding"/>
    <property type="evidence" value="ECO:0007669"/>
    <property type="project" value="UniProtKB-KW"/>
</dbReference>
<evidence type="ECO:0000256" key="5">
    <source>
        <dbReference type="ARBA" id="ARBA00023004"/>
    </source>
</evidence>
<reference evidence="9 10" key="1">
    <citation type="submission" date="2019-06" db="EMBL/GenBank/DDBJ databases">
        <title>Paenimaribius caenipelagi gen. nov., sp. nov., isolated from a tidal flat.</title>
        <authorList>
            <person name="Yoon J.-H."/>
        </authorList>
    </citation>
    <scope>NUCLEOTIDE SEQUENCE [LARGE SCALE GENOMIC DNA]</scope>
    <source>
        <strain evidence="9 10">JBTF-M29</strain>
    </source>
</reference>
<keyword evidence="3 6" id="KW-0479">Metal-binding</keyword>
<evidence type="ECO:0000313" key="9">
    <source>
        <dbReference type="EMBL" id="TRD23227.1"/>
    </source>
</evidence>
<feature type="chain" id="PRO_5022001797" evidence="7">
    <location>
        <begin position="21"/>
        <end position="125"/>
    </location>
</feature>
<evidence type="ECO:0000259" key="8">
    <source>
        <dbReference type="PROSITE" id="PS51007"/>
    </source>
</evidence>
<accession>A0A547QA11</accession>
<name>A0A547QA11_9RHOB</name>
<evidence type="ECO:0000256" key="3">
    <source>
        <dbReference type="ARBA" id="ARBA00022723"/>
    </source>
</evidence>
<dbReference type="InterPro" id="IPR009056">
    <property type="entry name" value="Cyt_c-like_dom"/>
</dbReference>
<proteinExistence type="predicted"/>
<sequence>MFLKTVTAVALTALALPAFAEGDAAAGEKVFNKCKSCHAVGEGAKNKVGPMLNGIVGAEAGKVEDFKYSDALMAKAEEGLVWDEESLTAFLTKPKDYIPGTKMSFNGLRKEEEIANVIAYMATFE</sequence>
<keyword evidence="5 6" id="KW-0408">Iron</keyword>
<dbReference type="GO" id="GO:0020037">
    <property type="term" value="F:heme binding"/>
    <property type="evidence" value="ECO:0007669"/>
    <property type="project" value="InterPro"/>
</dbReference>
<dbReference type="GO" id="GO:0009055">
    <property type="term" value="F:electron transfer activity"/>
    <property type="evidence" value="ECO:0007669"/>
    <property type="project" value="InterPro"/>
</dbReference>
<dbReference type="PROSITE" id="PS51007">
    <property type="entry name" value="CYTC"/>
    <property type="match status" value="1"/>
</dbReference>
<dbReference type="Proteomes" id="UP000318590">
    <property type="component" value="Unassembled WGS sequence"/>
</dbReference>
<dbReference type="SUPFAM" id="SSF46626">
    <property type="entry name" value="Cytochrome c"/>
    <property type="match status" value="1"/>
</dbReference>
<evidence type="ECO:0000256" key="2">
    <source>
        <dbReference type="ARBA" id="ARBA00022617"/>
    </source>
</evidence>
<keyword evidence="10" id="KW-1185">Reference proteome</keyword>
<dbReference type="Gene3D" id="1.10.760.10">
    <property type="entry name" value="Cytochrome c-like domain"/>
    <property type="match status" value="1"/>
</dbReference>
<dbReference type="Pfam" id="PF00034">
    <property type="entry name" value="Cytochrom_C"/>
    <property type="match status" value="1"/>
</dbReference>
<organism evidence="9 10">
    <name type="scientific">Palleronia caenipelagi</name>
    <dbReference type="NCBI Taxonomy" id="2489174"/>
    <lineage>
        <taxon>Bacteria</taxon>
        <taxon>Pseudomonadati</taxon>
        <taxon>Pseudomonadota</taxon>
        <taxon>Alphaproteobacteria</taxon>
        <taxon>Rhodobacterales</taxon>
        <taxon>Roseobacteraceae</taxon>
        <taxon>Palleronia</taxon>
    </lineage>
</organism>
<evidence type="ECO:0000256" key="4">
    <source>
        <dbReference type="ARBA" id="ARBA00022982"/>
    </source>
</evidence>
<dbReference type="PANTHER" id="PTHR11961">
    <property type="entry name" value="CYTOCHROME C"/>
    <property type="match status" value="1"/>
</dbReference>
<keyword evidence="7" id="KW-0732">Signal</keyword>
<keyword evidence="4" id="KW-0249">Electron transport</keyword>
<dbReference type="PRINTS" id="PR00604">
    <property type="entry name" value="CYTCHRMECIAB"/>
</dbReference>
<dbReference type="EMBL" id="VFSV01000002">
    <property type="protein sequence ID" value="TRD23227.1"/>
    <property type="molecule type" value="Genomic_DNA"/>
</dbReference>
<evidence type="ECO:0000313" key="10">
    <source>
        <dbReference type="Proteomes" id="UP000318590"/>
    </source>
</evidence>
<evidence type="ECO:0000256" key="7">
    <source>
        <dbReference type="SAM" id="SignalP"/>
    </source>
</evidence>
<keyword evidence="1" id="KW-0813">Transport</keyword>
<dbReference type="RefSeq" id="WP_142833018.1">
    <property type="nucleotide sequence ID" value="NZ_VFSV01000002.1"/>
</dbReference>
<dbReference type="InterPro" id="IPR002327">
    <property type="entry name" value="Cyt_c_1A/1B"/>
</dbReference>
<evidence type="ECO:0000256" key="1">
    <source>
        <dbReference type="ARBA" id="ARBA00022448"/>
    </source>
</evidence>
<feature type="signal peptide" evidence="7">
    <location>
        <begin position="1"/>
        <end position="20"/>
    </location>
</feature>
<dbReference type="OrthoDB" id="9805828at2"/>
<evidence type="ECO:0000256" key="6">
    <source>
        <dbReference type="PROSITE-ProRule" id="PRU00433"/>
    </source>
</evidence>